<dbReference type="AlphaFoldDB" id="A0A6A5SXG3"/>
<keyword evidence="1" id="KW-1133">Transmembrane helix</keyword>
<keyword evidence="3" id="KW-1185">Reference proteome</keyword>
<reference evidence="2" key="1">
    <citation type="journal article" date="2020" name="Stud. Mycol.">
        <title>101 Dothideomycetes genomes: a test case for predicting lifestyles and emergence of pathogens.</title>
        <authorList>
            <person name="Haridas S."/>
            <person name="Albert R."/>
            <person name="Binder M."/>
            <person name="Bloem J."/>
            <person name="Labutti K."/>
            <person name="Salamov A."/>
            <person name="Andreopoulos B."/>
            <person name="Baker S."/>
            <person name="Barry K."/>
            <person name="Bills G."/>
            <person name="Bluhm B."/>
            <person name="Cannon C."/>
            <person name="Castanera R."/>
            <person name="Culley D."/>
            <person name="Daum C."/>
            <person name="Ezra D."/>
            <person name="Gonzalez J."/>
            <person name="Henrissat B."/>
            <person name="Kuo A."/>
            <person name="Liang C."/>
            <person name="Lipzen A."/>
            <person name="Lutzoni F."/>
            <person name="Magnuson J."/>
            <person name="Mondo S."/>
            <person name="Nolan M."/>
            <person name="Ohm R."/>
            <person name="Pangilinan J."/>
            <person name="Park H.-J."/>
            <person name="Ramirez L."/>
            <person name="Alfaro M."/>
            <person name="Sun H."/>
            <person name="Tritt A."/>
            <person name="Yoshinaga Y."/>
            <person name="Zwiers L.-H."/>
            <person name="Turgeon B."/>
            <person name="Goodwin S."/>
            <person name="Spatafora J."/>
            <person name="Crous P."/>
            <person name="Grigoriev I."/>
        </authorList>
    </citation>
    <scope>NUCLEOTIDE SEQUENCE</scope>
    <source>
        <strain evidence="2">CBS 161.51</strain>
    </source>
</reference>
<feature type="transmembrane region" description="Helical" evidence="1">
    <location>
        <begin position="262"/>
        <end position="282"/>
    </location>
</feature>
<dbReference type="OrthoDB" id="3210850at2759"/>
<feature type="transmembrane region" description="Helical" evidence="1">
    <location>
        <begin position="149"/>
        <end position="170"/>
    </location>
</feature>
<keyword evidence="1" id="KW-0472">Membrane</keyword>
<proteinExistence type="predicted"/>
<dbReference type="PANTHER" id="PTHR38848:SF3">
    <property type="entry name" value="G-PROTEIN COUPLED RECEPTORS FAMILY 3 PROFILE DOMAIN-CONTAINING PROTEIN"/>
    <property type="match status" value="1"/>
</dbReference>
<gene>
    <name evidence="2" type="ORF">EJ02DRAFT_83860</name>
</gene>
<evidence type="ECO:0008006" key="4">
    <source>
        <dbReference type="Google" id="ProtNLM"/>
    </source>
</evidence>
<protein>
    <recommendedName>
        <fullName evidence="4">Integral membrane protein</fullName>
    </recommendedName>
</protein>
<dbReference type="Proteomes" id="UP000800038">
    <property type="component" value="Unassembled WGS sequence"/>
</dbReference>
<feature type="transmembrane region" description="Helical" evidence="1">
    <location>
        <begin position="294"/>
        <end position="313"/>
    </location>
</feature>
<evidence type="ECO:0000313" key="2">
    <source>
        <dbReference type="EMBL" id="KAF1944610.1"/>
    </source>
</evidence>
<sequence length="393" mass="43123">MAFAQLGVPLVPARPSPAFLPFVARDDAHDGHLGERPLNRVAVVTICLLYVFALALAQGYRAGRMASNKSKTRVSDILVFVQGFISTTFVFAVAINAAGLGLATQSQCKAVIRTCILLYGASKIALYLFLLERVHIARAPFVDRRRDWIYIIGVLLTVGGFVGIVAWELVNPMASMSPSGECRIGIEAGAAVAVMVLDTVINLVLTVIFVWQLRPVMKWVTPAIPGYGNDATGTKRRISIQGFLGWTQDAPKLLRTSSRPGLRVMLIRNIFGSSTLLVATMINNGLFLKCYFARMGHACLLMCLSDVVLGMLVTQWLTMRSVEEDNTLIRNTRATPHMSDLEMSGTATALFRVPTAGLFGRDADSFMRTSDKPAPIRPFISERDNDIVRFNPR</sequence>
<keyword evidence="1" id="KW-0812">Transmembrane</keyword>
<dbReference type="PANTHER" id="PTHR38848">
    <property type="entry name" value="G-PROTEIN COUPLED RECEPTORS FAMILY 3 PROFILE DOMAIN-CONTAINING PROTEIN"/>
    <property type="match status" value="1"/>
</dbReference>
<organism evidence="2 3">
    <name type="scientific">Clathrospora elynae</name>
    <dbReference type="NCBI Taxonomy" id="706981"/>
    <lineage>
        <taxon>Eukaryota</taxon>
        <taxon>Fungi</taxon>
        <taxon>Dikarya</taxon>
        <taxon>Ascomycota</taxon>
        <taxon>Pezizomycotina</taxon>
        <taxon>Dothideomycetes</taxon>
        <taxon>Pleosporomycetidae</taxon>
        <taxon>Pleosporales</taxon>
        <taxon>Diademaceae</taxon>
        <taxon>Clathrospora</taxon>
    </lineage>
</organism>
<evidence type="ECO:0000256" key="1">
    <source>
        <dbReference type="SAM" id="Phobius"/>
    </source>
</evidence>
<feature type="transmembrane region" description="Helical" evidence="1">
    <location>
        <begin position="39"/>
        <end position="57"/>
    </location>
</feature>
<dbReference type="EMBL" id="ML976015">
    <property type="protein sequence ID" value="KAF1944610.1"/>
    <property type="molecule type" value="Genomic_DNA"/>
</dbReference>
<evidence type="ECO:0000313" key="3">
    <source>
        <dbReference type="Proteomes" id="UP000800038"/>
    </source>
</evidence>
<feature type="transmembrane region" description="Helical" evidence="1">
    <location>
        <begin position="110"/>
        <end position="129"/>
    </location>
</feature>
<feature type="transmembrane region" description="Helical" evidence="1">
    <location>
        <begin position="190"/>
        <end position="211"/>
    </location>
</feature>
<name>A0A6A5SXG3_9PLEO</name>
<accession>A0A6A5SXG3</accession>
<feature type="transmembrane region" description="Helical" evidence="1">
    <location>
        <begin position="77"/>
        <end position="98"/>
    </location>
</feature>